<keyword evidence="3" id="KW-0460">Magnesium</keyword>
<feature type="signal peptide" evidence="5">
    <location>
        <begin position="1"/>
        <end position="20"/>
    </location>
</feature>
<proteinExistence type="predicted"/>
<organism evidence="6">
    <name type="scientific">Bombyx mori</name>
    <name type="common">Silk moth</name>
    <dbReference type="NCBI Taxonomy" id="7091"/>
    <lineage>
        <taxon>Eukaryota</taxon>
        <taxon>Metazoa</taxon>
        <taxon>Ecdysozoa</taxon>
        <taxon>Arthropoda</taxon>
        <taxon>Hexapoda</taxon>
        <taxon>Insecta</taxon>
        <taxon>Pterygota</taxon>
        <taxon>Neoptera</taxon>
        <taxon>Endopterygota</taxon>
        <taxon>Lepidoptera</taxon>
        <taxon>Glossata</taxon>
        <taxon>Ditrysia</taxon>
        <taxon>Bombycoidea</taxon>
        <taxon>Bombycidae</taxon>
        <taxon>Bombycinae</taxon>
        <taxon>Bombyx</taxon>
    </lineage>
</organism>
<dbReference type="EMBL" id="AB548365">
    <property type="protein sequence ID" value="BAJ21760.1"/>
    <property type="molecule type" value="Genomic_DNA"/>
</dbReference>
<dbReference type="EC" id="3.1.3.1" evidence="1"/>
<name>E1CHH6_BOMMO</name>
<sequence length="181" mass="19636">MSTWWLVVVAAAAAAGLVRAEDRYHPERLAAGEASAATRSAAESEASFWVREAQEAIQRREREGAGAKQAAGHAKNVVMFLGDGMSVPTLAAARTLLGQRRGQTGEEASLHFEPVAHSRSCEDLLRERSSPGLVVHGDGIPVRREGQPRHPRSDGRRAEARLRGFHRRHQAGSVHRRVGTG</sequence>
<keyword evidence="2" id="KW-0597">Phosphoprotein</keyword>
<evidence type="ECO:0000256" key="2">
    <source>
        <dbReference type="ARBA" id="ARBA00022553"/>
    </source>
</evidence>
<evidence type="ECO:0000256" key="4">
    <source>
        <dbReference type="SAM" id="MobiDB-lite"/>
    </source>
</evidence>
<dbReference type="Gene3D" id="3.40.720.10">
    <property type="entry name" value="Alkaline Phosphatase, subunit A"/>
    <property type="match status" value="1"/>
</dbReference>
<keyword evidence="3" id="KW-0862">Zinc</keyword>
<comment type="cofactor">
    <cofactor evidence="3">
        <name>Mg(2+)</name>
        <dbReference type="ChEBI" id="CHEBI:18420"/>
    </cofactor>
    <text evidence="3">Binds 1 Mg(2+) ion.</text>
</comment>
<dbReference type="AlphaFoldDB" id="E1CHH6"/>
<evidence type="ECO:0000256" key="5">
    <source>
        <dbReference type="SAM" id="SignalP"/>
    </source>
</evidence>
<dbReference type="PANTHER" id="PTHR11596:SF5">
    <property type="entry name" value="ALKALINE PHOSPHATASE"/>
    <property type="match status" value="1"/>
</dbReference>
<dbReference type="GO" id="GO:0004035">
    <property type="term" value="F:alkaline phosphatase activity"/>
    <property type="evidence" value="ECO:0007669"/>
    <property type="project" value="UniProtKB-EC"/>
</dbReference>
<feature type="binding site" evidence="3">
    <location>
        <position position="83"/>
    </location>
    <ligand>
        <name>Mg(2+)</name>
        <dbReference type="ChEBI" id="CHEBI:18420"/>
    </ligand>
</feature>
<feature type="compositionally biased region" description="Basic residues" evidence="4">
    <location>
        <begin position="163"/>
        <end position="181"/>
    </location>
</feature>
<dbReference type="InterPro" id="IPR017850">
    <property type="entry name" value="Alkaline_phosphatase_core_sf"/>
</dbReference>
<keyword evidence="3" id="KW-0479">Metal-binding</keyword>
<feature type="binding site" evidence="3">
    <location>
        <position position="83"/>
    </location>
    <ligand>
        <name>Zn(2+)</name>
        <dbReference type="ChEBI" id="CHEBI:29105"/>
        <label>2</label>
    </ligand>
</feature>
<dbReference type="SUPFAM" id="SSF53649">
    <property type="entry name" value="Alkaline phosphatase-like"/>
    <property type="match status" value="1"/>
</dbReference>
<dbReference type="PANTHER" id="PTHR11596">
    <property type="entry name" value="ALKALINE PHOSPHATASE"/>
    <property type="match status" value="1"/>
</dbReference>
<protein>
    <recommendedName>
        <fullName evidence="1">alkaline phosphatase</fullName>
        <ecNumber evidence="1">3.1.3.1</ecNumber>
    </recommendedName>
</protein>
<feature type="compositionally biased region" description="Basic and acidic residues" evidence="4">
    <location>
        <begin position="141"/>
        <end position="162"/>
    </location>
</feature>
<feature type="region of interest" description="Disordered" evidence="4">
    <location>
        <begin position="139"/>
        <end position="181"/>
    </location>
</feature>
<feature type="chain" id="PRO_5003144882" description="alkaline phosphatase" evidence="5">
    <location>
        <begin position="21"/>
        <end position="181"/>
    </location>
</feature>
<keyword evidence="5" id="KW-0732">Signal</keyword>
<keyword evidence="6" id="KW-0378">Hydrolase</keyword>
<gene>
    <name evidence="6" type="primary">Alpm</name>
</gene>
<dbReference type="Pfam" id="PF00245">
    <property type="entry name" value="Alk_phosphatase"/>
    <property type="match status" value="1"/>
</dbReference>
<evidence type="ECO:0000313" key="6">
    <source>
        <dbReference type="EMBL" id="BAJ21760.1"/>
    </source>
</evidence>
<evidence type="ECO:0000256" key="3">
    <source>
        <dbReference type="PIRSR" id="PIRSR601952-2"/>
    </source>
</evidence>
<comment type="cofactor">
    <cofactor evidence="3">
        <name>Zn(2+)</name>
        <dbReference type="ChEBI" id="CHEBI:29105"/>
    </cofactor>
    <text evidence="3">Binds 2 Zn(2+) ions.</text>
</comment>
<dbReference type="GO" id="GO:0046872">
    <property type="term" value="F:metal ion binding"/>
    <property type="evidence" value="ECO:0007669"/>
    <property type="project" value="UniProtKB-KW"/>
</dbReference>
<dbReference type="InterPro" id="IPR001952">
    <property type="entry name" value="Alkaline_phosphatase"/>
</dbReference>
<evidence type="ECO:0000256" key="1">
    <source>
        <dbReference type="ARBA" id="ARBA00012647"/>
    </source>
</evidence>
<accession>E1CHH6</accession>
<reference evidence="6" key="1">
    <citation type="submission" date="2010-02" db="EMBL/GenBank/DDBJ databases">
        <title>Bombyx mori mALP.</title>
        <authorList>
            <person name="Itoh M."/>
        </authorList>
    </citation>
    <scope>NUCLEOTIDE SEQUENCE</scope>
    <source>
        <strain evidence="6">Tsunomata</strain>
    </source>
</reference>